<dbReference type="Proteomes" id="UP000189739">
    <property type="component" value="Unassembled WGS sequence"/>
</dbReference>
<dbReference type="AlphaFoldDB" id="A0A1S9PDP2"/>
<evidence type="ECO:0000313" key="1">
    <source>
        <dbReference type="EMBL" id="OOQ59080.1"/>
    </source>
</evidence>
<gene>
    <name evidence="1" type="ORF">BC343_29635</name>
</gene>
<comment type="caution">
    <text evidence="1">The sequence shown here is derived from an EMBL/GenBank/DDBJ whole genome shotgun (WGS) entry which is preliminary data.</text>
</comment>
<keyword evidence="2" id="KW-1185">Reference proteome</keyword>
<reference evidence="1 2" key="1">
    <citation type="submission" date="2016-07" db="EMBL/GenBank/DDBJ databases">
        <title>Genomic analysis of zinc-resistant bacterium Mucilaginibacter pedocola TBZ30.</title>
        <authorList>
            <person name="Huang J."/>
            <person name="Tang J."/>
        </authorList>
    </citation>
    <scope>NUCLEOTIDE SEQUENCE [LARGE SCALE GENOMIC DNA]</scope>
    <source>
        <strain evidence="1 2">TBZ30</strain>
    </source>
</reference>
<sequence length="81" mass="9087">MGVLNCCAFRRGGYLTTEDTEFYTEVHRVFLDRHAEFISAPHTAGSALCIAAQQCGMHDGVLKQVQHDVFIYFFVLTFVGV</sequence>
<accession>A0A1S9PDP2</accession>
<evidence type="ECO:0000313" key="2">
    <source>
        <dbReference type="Proteomes" id="UP000189739"/>
    </source>
</evidence>
<organism evidence="1 2">
    <name type="scientific">Mucilaginibacter pedocola</name>
    <dbReference type="NCBI Taxonomy" id="1792845"/>
    <lineage>
        <taxon>Bacteria</taxon>
        <taxon>Pseudomonadati</taxon>
        <taxon>Bacteroidota</taxon>
        <taxon>Sphingobacteriia</taxon>
        <taxon>Sphingobacteriales</taxon>
        <taxon>Sphingobacteriaceae</taxon>
        <taxon>Mucilaginibacter</taxon>
    </lineage>
</organism>
<dbReference type="EMBL" id="MBTF01000017">
    <property type="protein sequence ID" value="OOQ59080.1"/>
    <property type="molecule type" value="Genomic_DNA"/>
</dbReference>
<name>A0A1S9PDP2_9SPHI</name>
<protein>
    <submittedName>
        <fullName evidence="1">Uncharacterized protein</fullName>
    </submittedName>
</protein>
<proteinExistence type="predicted"/>